<evidence type="ECO:0000313" key="2">
    <source>
        <dbReference type="EMBL" id="SKA11454.1"/>
    </source>
</evidence>
<reference evidence="2 3" key="1">
    <citation type="submission" date="2017-02" db="EMBL/GenBank/DDBJ databases">
        <authorList>
            <person name="Peterson S.W."/>
        </authorList>
    </citation>
    <scope>NUCLEOTIDE SEQUENCE [LARGE SCALE GENOMIC DNA]</scope>
    <source>
        <strain evidence="2 3">CECT 9189</strain>
    </source>
</reference>
<dbReference type="RefSeq" id="WP_080174082.1">
    <property type="nucleotide sequence ID" value="NZ_AP024855.1"/>
</dbReference>
<dbReference type="Proteomes" id="UP000191116">
    <property type="component" value="Unassembled WGS sequence"/>
</dbReference>
<gene>
    <name evidence="2" type="ORF">CZ814_01202</name>
    <name evidence="1" type="ORF">VXS06_02200</name>
</gene>
<dbReference type="EMBL" id="FUWP01000004">
    <property type="protein sequence ID" value="SKA11454.1"/>
    <property type="molecule type" value="Genomic_DNA"/>
</dbReference>
<sequence>MDQAKGLRNYFIDSKRQHIFIQQERVRQLIMQKKGSAKIAASLVELEKAWIEFEYENNQ</sequence>
<keyword evidence="4" id="KW-1185">Reference proteome</keyword>
<proteinExistence type="predicted"/>
<dbReference type="Proteomes" id="UP001306119">
    <property type="component" value="Unassembled WGS sequence"/>
</dbReference>
<evidence type="ECO:0000313" key="4">
    <source>
        <dbReference type="Proteomes" id="UP001306119"/>
    </source>
</evidence>
<dbReference type="AlphaFoldDB" id="A0A1T4R5W3"/>
<dbReference type="OrthoDB" id="5822016at2"/>
<reference evidence="1 4" key="2">
    <citation type="submission" date="2024-01" db="EMBL/GenBank/DDBJ databases">
        <title>Active colonisers of the gastrointestinal tract of Atlantic salmon farmed in a warm water region.</title>
        <authorList>
            <person name="Bowman J.P."/>
        </authorList>
    </citation>
    <scope>NUCLEOTIDE SEQUENCE [LARGE SCALE GENOMIC DNA]</scope>
    <source>
        <strain evidence="1 4">S3MW1</strain>
    </source>
</reference>
<organism evidence="2 3">
    <name type="scientific">Photobacterium toruni</name>
    <dbReference type="NCBI Taxonomy" id="1935446"/>
    <lineage>
        <taxon>Bacteria</taxon>
        <taxon>Pseudomonadati</taxon>
        <taxon>Pseudomonadota</taxon>
        <taxon>Gammaproteobacteria</taxon>
        <taxon>Vibrionales</taxon>
        <taxon>Vibrionaceae</taxon>
        <taxon>Photobacterium</taxon>
    </lineage>
</organism>
<dbReference type="EMBL" id="JAYXUG010000001">
    <property type="protein sequence ID" value="MEC6830574.1"/>
    <property type="molecule type" value="Genomic_DNA"/>
</dbReference>
<evidence type="ECO:0000313" key="1">
    <source>
        <dbReference type="EMBL" id="MEC6830574.1"/>
    </source>
</evidence>
<accession>A0A1T4R5W3</accession>
<evidence type="ECO:0000313" key="3">
    <source>
        <dbReference type="Proteomes" id="UP000191116"/>
    </source>
</evidence>
<protein>
    <submittedName>
        <fullName evidence="2">Uncharacterized protein</fullName>
    </submittedName>
</protein>
<name>A0A1T4R5W3_9GAMM</name>